<accession>A0A921N050</accession>
<dbReference type="AlphaFoldDB" id="A0A921N050"/>
<gene>
    <name evidence="1" type="ORF">K8V90_05070</name>
</gene>
<dbReference type="Pfam" id="PF25209">
    <property type="entry name" value="Phage_capsid_4"/>
    <property type="match status" value="1"/>
</dbReference>
<evidence type="ECO:0000313" key="2">
    <source>
        <dbReference type="Proteomes" id="UP000776700"/>
    </source>
</evidence>
<reference evidence="1" key="1">
    <citation type="journal article" date="2021" name="PeerJ">
        <title>Extensive microbial diversity within the chicken gut microbiome revealed by metagenomics and culture.</title>
        <authorList>
            <person name="Gilroy R."/>
            <person name="Ravi A."/>
            <person name="Getino M."/>
            <person name="Pursley I."/>
            <person name="Horton D.L."/>
            <person name="Alikhan N.F."/>
            <person name="Baker D."/>
            <person name="Gharbi K."/>
            <person name="Hall N."/>
            <person name="Watson M."/>
            <person name="Adriaenssens E.M."/>
            <person name="Foster-Nyarko E."/>
            <person name="Jarju S."/>
            <person name="Secka A."/>
            <person name="Antonio M."/>
            <person name="Oren A."/>
            <person name="Chaudhuri R.R."/>
            <person name="La Ragione R."/>
            <person name="Hildebrand F."/>
            <person name="Pallen M.J."/>
        </authorList>
    </citation>
    <scope>NUCLEOTIDE SEQUENCE</scope>
    <source>
        <strain evidence="1">1277</strain>
    </source>
</reference>
<proteinExistence type="predicted"/>
<sequence>MAWNENVVYENFVLENKFKDILETKLDAIKFMTVDTDLQGVEGMKKTINTYTYEGAVEAVAEGAANTDRGSVTFAGKDYTVKVKQQVFDYTDEQAMKDGNVVEVGIKGSAIEMVNDLNNDFFTEIAKTSTVHSHTGAFNYDVVVDAIEKMNIEDETGLFLLVGNDLKAAIRKDADFKASRLGEILYTGQIGDICGVPVAFSKKVPANTAYLATKEAVTCFVKKQNEVEQDRDKEKRINTVITRKVALVALTDATKAVKITVTP</sequence>
<dbReference type="SUPFAM" id="SSF56563">
    <property type="entry name" value="Major capsid protein gp5"/>
    <property type="match status" value="1"/>
</dbReference>
<reference evidence="1" key="2">
    <citation type="submission" date="2021-09" db="EMBL/GenBank/DDBJ databases">
        <authorList>
            <person name="Gilroy R."/>
        </authorList>
    </citation>
    <scope>NUCLEOTIDE SEQUENCE</scope>
    <source>
        <strain evidence="1">1277</strain>
    </source>
</reference>
<dbReference type="EMBL" id="DYUB01000164">
    <property type="protein sequence ID" value="HJG96456.1"/>
    <property type="molecule type" value="Genomic_DNA"/>
</dbReference>
<name>A0A921N050_9FIRM</name>
<evidence type="ECO:0000313" key="1">
    <source>
        <dbReference type="EMBL" id="HJG96456.1"/>
    </source>
</evidence>
<organism evidence="1 2">
    <name type="scientific">Romboutsia timonensis</name>
    <dbReference type="NCBI Taxonomy" id="1776391"/>
    <lineage>
        <taxon>Bacteria</taxon>
        <taxon>Bacillati</taxon>
        <taxon>Bacillota</taxon>
        <taxon>Clostridia</taxon>
        <taxon>Peptostreptococcales</taxon>
        <taxon>Peptostreptococcaceae</taxon>
        <taxon>Romboutsia</taxon>
    </lineage>
</organism>
<dbReference type="Proteomes" id="UP000776700">
    <property type="component" value="Unassembled WGS sequence"/>
</dbReference>
<protein>
    <submittedName>
        <fullName evidence="1">Uncharacterized protein</fullName>
    </submittedName>
</protein>
<comment type="caution">
    <text evidence="1">The sequence shown here is derived from an EMBL/GenBank/DDBJ whole genome shotgun (WGS) entry which is preliminary data.</text>
</comment>